<comment type="caution">
    <text evidence="3">The sequence shown here is derived from an EMBL/GenBank/DDBJ whole genome shotgun (WGS) entry which is preliminary data.</text>
</comment>
<protein>
    <recommendedName>
        <fullName evidence="5">Transglycosylase SLT domain-containing protein</fullName>
    </recommendedName>
</protein>
<accession>A0A7C8MHQ2</accession>
<name>A0A7C8MHQ2_9PLEO</name>
<evidence type="ECO:0008006" key="5">
    <source>
        <dbReference type="Google" id="ProtNLM"/>
    </source>
</evidence>
<feature type="region of interest" description="Disordered" evidence="1">
    <location>
        <begin position="154"/>
        <end position="178"/>
    </location>
</feature>
<evidence type="ECO:0000313" key="3">
    <source>
        <dbReference type="EMBL" id="KAF2869744.1"/>
    </source>
</evidence>
<dbReference type="Gene3D" id="1.10.530.10">
    <property type="match status" value="1"/>
</dbReference>
<feature type="chain" id="PRO_5028991678" description="Transglycosylase SLT domain-containing protein" evidence="2">
    <location>
        <begin position="23"/>
        <end position="351"/>
    </location>
</feature>
<evidence type="ECO:0000256" key="2">
    <source>
        <dbReference type="SAM" id="SignalP"/>
    </source>
</evidence>
<gene>
    <name evidence="3" type="ORF">BDV95DRAFT_608580</name>
</gene>
<keyword evidence="4" id="KW-1185">Reference proteome</keyword>
<feature type="signal peptide" evidence="2">
    <location>
        <begin position="1"/>
        <end position="22"/>
    </location>
</feature>
<evidence type="ECO:0000256" key="1">
    <source>
        <dbReference type="SAM" id="MobiDB-lite"/>
    </source>
</evidence>
<dbReference type="AlphaFoldDB" id="A0A7C8MHQ2"/>
<reference evidence="3 4" key="1">
    <citation type="submission" date="2020-01" db="EMBL/GenBank/DDBJ databases">
        <authorList>
            <consortium name="DOE Joint Genome Institute"/>
            <person name="Haridas S."/>
            <person name="Albert R."/>
            <person name="Binder M."/>
            <person name="Bloem J."/>
            <person name="Labutti K."/>
            <person name="Salamov A."/>
            <person name="Andreopoulos B."/>
            <person name="Baker S.E."/>
            <person name="Barry K."/>
            <person name="Bills G."/>
            <person name="Bluhm B.H."/>
            <person name="Cannon C."/>
            <person name="Castanera R."/>
            <person name="Culley D.E."/>
            <person name="Daum C."/>
            <person name="Ezra D."/>
            <person name="Gonzalez J.B."/>
            <person name="Henrissat B."/>
            <person name="Kuo A."/>
            <person name="Liang C."/>
            <person name="Lipzen A."/>
            <person name="Lutzoni F."/>
            <person name="Magnuson J."/>
            <person name="Mondo S."/>
            <person name="Nolan M."/>
            <person name="Ohm R."/>
            <person name="Pangilinan J."/>
            <person name="Park H.-J.H."/>
            <person name="Ramirez L."/>
            <person name="Alfaro M."/>
            <person name="Sun H."/>
            <person name="Tritt A."/>
            <person name="Yoshinaga Y."/>
            <person name="Zwiers L.-H.L."/>
            <person name="Turgeon B.G."/>
            <person name="Goodwin S.B."/>
            <person name="Spatafora J.W."/>
            <person name="Crous P.W."/>
            <person name="Grigoriev I.V."/>
        </authorList>
    </citation>
    <scope>NUCLEOTIDE SEQUENCE [LARGE SCALE GENOMIC DNA]</scope>
    <source>
        <strain evidence="3 4">CBS 611.86</strain>
    </source>
</reference>
<dbReference type="EMBL" id="JAADJZ010000015">
    <property type="protein sequence ID" value="KAF2869744.1"/>
    <property type="molecule type" value="Genomic_DNA"/>
</dbReference>
<sequence>MFAQRSLLLAAASAFTVSTVFAHPHGPHHIHQHAKRQENLQLSYVTFYQTQPHGPDGTVDIVYTMTSPVWIPAGAVATGTGIYNPVITPSDDPVPVATLEAPSVLAVAETPSALAVPETPSAPAVVVEEPRPTFLTEASSTIVVAEPVVTPQPLPSIPTTAEPSVSSKAPGEHKTYSGKLEDYPAESKWLSFDALRQSQKGTFDSRGMWSNNVTDAQIELIVQKVKLVSESNGIDARVLFAMVNQESNGVATVLNGGIMQATPKTIDAQGVEHLGEPCNGSWDDVEKQIRCAVDGNLIHCVKKYPQGAPWIYLHCYNSGINAYTEGQDLHVAENPDYLDDIASRLVNGWTN</sequence>
<evidence type="ECO:0000313" key="4">
    <source>
        <dbReference type="Proteomes" id="UP000481861"/>
    </source>
</evidence>
<dbReference type="Proteomes" id="UP000481861">
    <property type="component" value="Unassembled WGS sequence"/>
</dbReference>
<feature type="compositionally biased region" description="Polar residues" evidence="1">
    <location>
        <begin position="157"/>
        <end position="167"/>
    </location>
</feature>
<dbReference type="OrthoDB" id="1193027at2759"/>
<organism evidence="3 4">
    <name type="scientific">Massariosphaeria phaeospora</name>
    <dbReference type="NCBI Taxonomy" id="100035"/>
    <lineage>
        <taxon>Eukaryota</taxon>
        <taxon>Fungi</taxon>
        <taxon>Dikarya</taxon>
        <taxon>Ascomycota</taxon>
        <taxon>Pezizomycotina</taxon>
        <taxon>Dothideomycetes</taxon>
        <taxon>Pleosporomycetidae</taxon>
        <taxon>Pleosporales</taxon>
        <taxon>Pleosporales incertae sedis</taxon>
        <taxon>Massariosphaeria</taxon>
    </lineage>
</organism>
<keyword evidence="2" id="KW-0732">Signal</keyword>
<proteinExistence type="predicted"/>
<dbReference type="InterPro" id="IPR023346">
    <property type="entry name" value="Lysozyme-like_dom_sf"/>
</dbReference>
<dbReference type="SUPFAM" id="SSF53955">
    <property type="entry name" value="Lysozyme-like"/>
    <property type="match status" value="1"/>
</dbReference>